<dbReference type="Gene3D" id="3.30.530.20">
    <property type="match status" value="1"/>
</dbReference>
<dbReference type="EMBL" id="BAABME010002187">
    <property type="protein sequence ID" value="GAA0153482.1"/>
    <property type="molecule type" value="Genomic_DNA"/>
</dbReference>
<dbReference type="Proteomes" id="UP001454036">
    <property type="component" value="Unassembled WGS sequence"/>
</dbReference>
<name>A0AAV3PRC8_LITER</name>
<dbReference type="AlphaFoldDB" id="A0AAV3PRC8"/>
<dbReference type="InterPro" id="IPR023393">
    <property type="entry name" value="START-like_dom_sf"/>
</dbReference>
<gene>
    <name evidence="1" type="ORF">LIER_11708</name>
</gene>
<comment type="caution">
    <text evidence="1">The sequence shown here is derived from an EMBL/GenBank/DDBJ whole genome shotgun (WGS) entry which is preliminary data.</text>
</comment>
<evidence type="ECO:0000313" key="2">
    <source>
        <dbReference type="Proteomes" id="UP001454036"/>
    </source>
</evidence>
<dbReference type="PANTHER" id="PTHR34560:SF1">
    <property type="entry name" value="START DOMAIN-CONTAINING PROTEIN"/>
    <property type="match status" value="1"/>
</dbReference>
<organism evidence="1 2">
    <name type="scientific">Lithospermum erythrorhizon</name>
    <name type="common">Purple gromwell</name>
    <name type="synonym">Lithospermum officinale var. erythrorhizon</name>
    <dbReference type="NCBI Taxonomy" id="34254"/>
    <lineage>
        <taxon>Eukaryota</taxon>
        <taxon>Viridiplantae</taxon>
        <taxon>Streptophyta</taxon>
        <taxon>Embryophyta</taxon>
        <taxon>Tracheophyta</taxon>
        <taxon>Spermatophyta</taxon>
        <taxon>Magnoliopsida</taxon>
        <taxon>eudicotyledons</taxon>
        <taxon>Gunneridae</taxon>
        <taxon>Pentapetalae</taxon>
        <taxon>asterids</taxon>
        <taxon>lamiids</taxon>
        <taxon>Boraginales</taxon>
        <taxon>Boraginaceae</taxon>
        <taxon>Boraginoideae</taxon>
        <taxon>Lithospermeae</taxon>
        <taxon>Lithospermum</taxon>
    </lineage>
</organism>
<accession>A0AAV3PRC8</accession>
<reference evidence="1 2" key="1">
    <citation type="submission" date="2024-01" db="EMBL/GenBank/DDBJ databases">
        <title>The complete chloroplast genome sequence of Lithospermum erythrorhizon: insights into the phylogenetic relationship among Boraginaceae species and the maternal lineages of purple gromwells.</title>
        <authorList>
            <person name="Okada T."/>
            <person name="Watanabe K."/>
        </authorList>
    </citation>
    <scope>NUCLEOTIDE SEQUENCE [LARGE SCALE GENOMIC DNA]</scope>
</reference>
<dbReference type="PANTHER" id="PTHR34560">
    <property type="entry name" value="POLYKETIDE CYCLASE/DEHYDRASE/LIPID TRANSPORT SUPERFAMILY PROTEIN"/>
    <property type="match status" value="1"/>
</dbReference>
<evidence type="ECO:0000313" key="1">
    <source>
        <dbReference type="EMBL" id="GAA0153482.1"/>
    </source>
</evidence>
<keyword evidence="2" id="KW-1185">Reference proteome</keyword>
<proteinExistence type="predicted"/>
<sequence>MESKSNISSYRDMLDETLSSEELKNEEKLKELVKNQILQSSQGAFKEYVDGLIERRTKEVSNFLDMLRSASIDDSEKLKESKESYGSWKVKQDTEEFRVMYREGPEGTPFHTLLVEGYVDGPVDVCLCISWEAALYRKWWPQSSVPSFKITSSKCLQRIRIGEQISLVRMKVSWPLSTREAIIHYFEFDYFQDGLVVVLLNSISGLDTISKSTHGFDSDARPDTDNVVRIDVVGGFALQKVTENRSYFRTIANMDIKLDVIPPAFINFVSRQLIGSGFKLYKKVRPIRVKFLLYITIKFKQYCLAVFLLEVTKTLPSSLLSYNTK</sequence>
<dbReference type="SUPFAM" id="SSF55961">
    <property type="entry name" value="Bet v1-like"/>
    <property type="match status" value="1"/>
</dbReference>
<protein>
    <submittedName>
        <fullName evidence="1">Uncharacterized protein</fullName>
    </submittedName>
</protein>